<dbReference type="EMBL" id="BALG01000295">
    <property type="protein sequence ID" value="GAC43997.1"/>
    <property type="molecule type" value="Genomic_DNA"/>
</dbReference>
<dbReference type="Proteomes" id="UP000029453">
    <property type="component" value="Unassembled WGS sequence"/>
</dbReference>
<organism evidence="1 2">
    <name type="scientific">Paenibacillus popilliae ATCC 14706</name>
    <dbReference type="NCBI Taxonomy" id="1212764"/>
    <lineage>
        <taxon>Bacteria</taxon>
        <taxon>Bacillati</taxon>
        <taxon>Bacillota</taxon>
        <taxon>Bacilli</taxon>
        <taxon>Bacillales</taxon>
        <taxon>Paenibacillaceae</taxon>
        <taxon>Paenibacillus</taxon>
    </lineage>
</organism>
<dbReference type="AlphaFoldDB" id="M9LCS3"/>
<gene>
    <name evidence="1" type="ORF">PPOP_3397</name>
</gene>
<keyword evidence="2" id="KW-1185">Reference proteome</keyword>
<accession>M9LCS3</accession>
<evidence type="ECO:0000313" key="1">
    <source>
        <dbReference type="EMBL" id="GAC43997.1"/>
    </source>
</evidence>
<comment type="caution">
    <text evidence="1">The sequence shown here is derived from an EMBL/GenBank/DDBJ whole genome shotgun (WGS) entry which is preliminary data.</text>
</comment>
<dbReference type="OrthoDB" id="9812611at2"/>
<protein>
    <submittedName>
        <fullName evidence="1">Membrane-fusion protein</fullName>
    </submittedName>
</protein>
<dbReference type="RefSeq" id="WP_006287777.1">
    <property type="nucleotide sequence ID" value="NZ_BALG01000295.1"/>
</dbReference>
<sequence>MSKQFVAMRNILHERQSSEWLQTRKYGKLIRRQETDVISELIIYAQGQGSKNSDKMYITYSKLVNSIVGIQSGQREYATEKVLSVISLVEDLILHTIREDMESGVYYKEIYQHCKQKAGEMMKYIYLPAEKLFIA</sequence>
<reference evidence="1 2" key="1">
    <citation type="submission" date="2012-10" db="EMBL/GenBank/DDBJ databases">
        <title>Draft Genome Sequence of Paenibacillus popilliae ATCC 14706T.</title>
        <authorList>
            <person name="Iiyama K."/>
            <person name="Mori K."/>
            <person name="Mon H."/>
            <person name="Chieda Y."/>
            <person name="Lee J.M."/>
            <person name="Kusakabe T."/>
            <person name="Tashiro K."/>
            <person name="Asano S."/>
            <person name="Yasunaga-Aoki C."/>
            <person name="Shimizu S."/>
        </authorList>
    </citation>
    <scope>NUCLEOTIDE SEQUENCE [LARGE SCALE GENOMIC DNA]</scope>
    <source>
        <strain evidence="1 2">ATCC 14706</strain>
    </source>
</reference>
<name>M9LCS3_PAEPP</name>
<proteinExistence type="predicted"/>
<evidence type="ECO:0000313" key="2">
    <source>
        <dbReference type="Proteomes" id="UP000029453"/>
    </source>
</evidence>